<keyword evidence="2" id="KW-1185">Reference proteome</keyword>
<dbReference type="Proteomes" id="UP001062846">
    <property type="component" value="Chromosome 12"/>
</dbReference>
<dbReference type="EMBL" id="CM046399">
    <property type="protein sequence ID" value="KAI8529635.1"/>
    <property type="molecule type" value="Genomic_DNA"/>
</dbReference>
<evidence type="ECO:0000313" key="2">
    <source>
        <dbReference type="Proteomes" id="UP001062846"/>
    </source>
</evidence>
<accession>A0ACC0LLX5</accession>
<comment type="caution">
    <text evidence="1">The sequence shown here is derived from an EMBL/GenBank/DDBJ whole genome shotgun (WGS) entry which is preliminary data.</text>
</comment>
<organism evidence="1 2">
    <name type="scientific">Rhododendron molle</name>
    <name type="common">Chinese azalea</name>
    <name type="synonym">Azalea mollis</name>
    <dbReference type="NCBI Taxonomy" id="49168"/>
    <lineage>
        <taxon>Eukaryota</taxon>
        <taxon>Viridiplantae</taxon>
        <taxon>Streptophyta</taxon>
        <taxon>Embryophyta</taxon>
        <taxon>Tracheophyta</taxon>
        <taxon>Spermatophyta</taxon>
        <taxon>Magnoliopsida</taxon>
        <taxon>eudicotyledons</taxon>
        <taxon>Gunneridae</taxon>
        <taxon>Pentapetalae</taxon>
        <taxon>asterids</taxon>
        <taxon>Ericales</taxon>
        <taxon>Ericaceae</taxon>
        <taxon>Ericoideae</taxon>
        <taxon>Rhodoreae</taxon>
        <taxon>Rhododendron</taxon>
    </lineage>
</organism>
<sequence length="221" mass="25423">MGVLKQLNLQNYSNISKRVLEAREELVCVQARLFTSPVDEDLCTQEKLLVQKYIELRNAEESFIKQRSRVKWLALGDWGDHNTKYFHQKLCTHRDRNTIDNLFIYLDSVLSVCMAIDVFEDASPLVTSVLDGYNVCIFAYGYGEDFYNGRLEIKQASQGDHHVPGIVESRVGNIKEVWDVLRVGSSARAVGSNNVSEQDSMYFPLCLFSFKLSKKFQKFWS</sequence>
<protein>
    <submittedName>
        <fullName evidence="1">Uncharacterized protein</fullName>
    </submittedName>
</protein>
<reference evidence="1" key="1">
    <citation type="submission" date="2022-02" db="EMBL/GenBank/DDBJ databases">
        <title>Plant Genome Project.</title>
        <authorList>
            <person name="Zhang R.-G."/>
        </authorList>
    </citation>
    <scope>NUCLEOTIDE SEQUENCE</scope>
    <source>
        <strain evidence="1">AT1</strain>
    </source>
</reference>
<evidence type="ECO:0000313" key="1">
    <source>
        <dbReference type="EMBL" id="KAI8529635.1"/>
    </source>
</evidence>
<proteinExistence type="predicted"/>
<name>A0ACC0LLX5_RHOML</name>
<gene>
    <name evidence="1" type="ORF">RHMOL_Rhmol12G0240100</name>
</gene>